<protein>
    <submittedName>
        <fullName evidence="3">FecR family protein</fullName>
    </submittedName>
</protein>
<evidence type="ECO:0000259" key="2">
    <source>
        <dbReference type="Pfam" id="PF04773"/>
    </source>
</evidence>
<dbReference type="Pfam" id="PF04773">
    <property type="entry name" value="FecR"/>
    <property type="match status" value="1"/>
</dbReference>
<proteinExistence type="predicted"/>
<dbReference type="OrthoDB" id="645173at2"/>
<sequence length="335" mass="38005">MHPPYHRYTAEQFLWDESFRDWVVSPTPASEQFWQTWLEEHPEKEAIVRQAARLVRAVQPAEPLLADEEREEAIAQILSARGDTIRPLRRHRFLPWTAAAAVVILLLGAGFWFFRPGVVTPPPTVAFREFTNSHETARLIRLEDGTTLVLQPGSRLRWRNGADKREVFLSGEAFFEVARDTTHPFWVYTARSATRVVGTSFIVREYQSEKRASVQVKTGKVAVYTRRSGSLSAETILTPNQQLVMGPSATNVEKSLPVPEVLREEAPAAEVFNDLSRYYGIAIHYDQETMQQCPVVVPRQATMHLLEKIEAICLAINASYELRDGQLFISGKGCQ</sequence>
<dbReference type="PANTHER" id="PTHR30273">
    <property type="entry name" value="PERIPLASMIC SIGNAL SENSOR AND SIGMA FACTOR ACTIVATOR FECR-RELATED"/>
    <property type="match status" value="1"/>
</dbReference>
<dbReference type="EMBL" id="FNGS01000002">
    <property type="protein sequence ID" value="SDL47565.1"/>
    <property type="molecule type" value="Genomic_DNA"/>
</dbReference>
<feature type="transmembrane region" description="Helical" evidence="1">
    <location>
        <begin position="93"/>
        <end position="114"/>
    </location>
</feature>
<dbReference type="PIRSF" id="PIRSF018266">
    <property type="entry name" value="FecR"/>
    <property type="match status" value="1"/>
</dbReference>
<dbReference type="Proteomes" id="UP000198901">
    <property type="component" value="Unassembled WGS sequence"/>
</dbReference>
<dbReference type="InterPro" id="IPR006860">
    <property type="entry name" value="FecR"/>
</dbReference>
<dbReference type="PANTHER" id="PTHR30273:SF2">
    <property type="entry name" value="PROTEIN FECR"/>
    <property type="match status" value="1"/>
</dbReference>
<dbReference type="AlphaFoldDB" id="A0A1G9KDR5"/>
<feature type="domain" description="FecR protein" evidence="2">
    <location>
        <begin position="137"/>
        <end position="221"/>
    </location>
</feature>
<name>A0A1G9KDR5_9BACT</name>
<evidence type="ECO:0000256" key="1">
    <source>
        <dbReference type="SAM" id="Phobius"/>
    </source>
</evidence>
<keyword evidence="4" id="KW-1185">Reference proteome</keyword>
<accession>A0A1G9KDR5</accession>
<dbReference type="InterPro" id="IPR012373">
    <property type="entry name" value="Ferrdict_sens_TM"/>
</dbReference>
<dbReference type="Gene3D" id="2.60.120.1440">
    <property type="match status" value="1"/>
</dbReference>
<gene>
    <name evidence="3" type="ORF">SAMN04488090_0974</name>
</gene>
<keyword evidence="1" id="KW-0472">Membrane</keyword>
<evidence type="ECO:0000313" key="4">
    <source>
        <dbReference type="Proteomes" id="UP000198901"/>
    </source>
</evidence>
<reference evidence="3 4" key="1">
    <citation type="submission" date="2016-10" db="EMBL/GenBank/DDBJ databases">
        <authorList>
            <person name="de Groot N.N."/>
        </authorList>
    </citation>
    <scope>NUCLEOTIDE SEQUENCE [LARGE SCALE GENOMIC DNA]</scope>
    <source>
        <strain evidence="3 4">DSM 21668</strain>
    </source>
</reference>
<organism evidence="3 4">
    <name type="scientific">Siphonobacter aquaeclarae</name>
    <dbReference type="NCBI Taxonomy" id="563176"/>
    <lineage>
        <taxon>Bacteria</taxon>
        <taxon>Pseudomonadati</taxon>
        <taxon>Bacteroidota</taxon>
        <taxon>Cytophagia</taxon>
        <taxon>Cytophagales</taxon>
        <taxon>Cytophagaceae</taxon>
        <taxon>Siphonobacter</taxon>
    </lineage>
</organism>
<dbReference type="Gene3D" id="3.55.50.30">
    <property type="match status" value="1"/>
</dbReference>
<keyword evidence="1" id="KW-0812">Transmembrane</keyword>
<keyword evidence="1" id="KW-1133">Transmembrane helix</keyword>
<dbReference type="STRING" id="563176.SAMN04488090_0974"/>
<dbReference type="GO" id="GO:0016989">
    <property type="term" value="F:sigma factor antagonist activity"/>
    <property type="evidence" value="ECO:0007669"/>
    <property type="project" value="TreeGrafter"/>
</dbReference>
<dbReference type="RefSeq" id="WP_093198540.1">
    <property type="nucleotide sequence ID" value="NZ_FNGS01000002.1"/>
</dbReference>
<evidence type="ECO:0000313" key="3">
    <source>
        <dbReference type="EMBL" id="SDL47565.1"/>
    </source>
</evidence>